<feature type="region of interest" description="Disordered" evidence="1">
    <location>
        <begin position="88"/>
        <end position="108"/>
    </location>
</feature>
<evidence type="ECO:0000256" key="1">
    <source>
        <dbReference type="SAM" id="MobiDB-lite"/>
    </source>
</evidence>
<accession>A0ABW1E9S5</accession>
<keyword evidence="3" id="KW-1185">Reference proteome</keyword>
<feature type="compositionally biased region" description="Basic and acidic residues" evidence="1">
    <location>
        <begin position="98"/>
        <end position="108"/>
    </location>
</feature>
<comment type="caution">
    <text evidence="2">The sequence shown here is derived from an EMBL/GenBank/DDBJ whole genome shotgun (WGS) entry which is preliminary data.</text>
</comment>
<organism evidence="2 3">
    <name type="scientific">Acidicapsa dinghuensis</name>
    <dbReference type="NCBI Taxonomy" id="2218256"/>
    <lineage>
        <taxon>Bacteria</taxon>
        <taxon>Pseudomonadati</taxon>
        <taxon>Acidobacteriota</taxon>
        <taxon>Terriglobia</taxon>
        <taxon>Terriglobales</taxon>
        <taxon>Acidobacteriaceae</taxon>
        <taxon>Acidicapsa</taxon>
    </lineage>
</organism>
<protein>
    <submittedName>
        <fullName evidence="2">Uncharacterized protein</fullName>
    </submittedName>
</protein>
<evidence type="ECO:0000313" key="3">
    <source>
        <dbReference type="Proteomes" id="UP001596091"/>
    </source>
</evidence>
<gene>
    <name evidence="2" type="ORF">ACFPT7_02105</name>
</gene>
<name>A0ABW1E9S5_9BACT</name>
<sequence>MAKLFEGVDKGRMTAEYLVAEIFSRTQRVVDSDVRVLTERQFAALRGLILSEEPKGTVLRGDGGSMVWMPPGPLKYVLTEYRASGRRSLTRMKTAHTGGEKEPMLWES</sequence>
<dbReference type="EMBL" id="JBHSPH010000001">
    <property type="protein sequence ID" value="MFC5861079.1"/>
    <property type="molecule type" value="Genomic_DNA"/>
</dbReference>
<proteinExistence type="predicted"/>
<dbReference type="RefSeq" id="WP_263334484.1">
    <property type="nucleotide sequence ID" value="NZ_JAGSYH010000002.1"/>
</dbReference>
<dbReference type="Proteomes" id="UP001596091">
    <property type="component" value="Unassembled WGS sequence"/>
</dbReference>
<evidence type="ECO:0000313" key="2">
    <source>
        <dbReference type="EMBL" id="MFC5861079.1"/>
    </source>
</evidence>
<reference evidence="3" key="1">
    <citation type="journal article" date="2019" name="Int. J. Syst. Evol. Microbiol.">
        <title>The Global Catalogue of Microorganisms (GCM) 10K type strain sequencing project: providing services to taxonomists for standard genome sequencing and annotation.</title>
        <authorList>
            <consortium name="The Broad Institute Genomics Platform"/>
            <consortium name="The Broad Institute Genome Sequencing Center for Infectious Disease"/>
            <person name="Wu L."/>
            <person name="Ma J."/>
        </authorList>
    </citation>
    <scope>NUCLEOTIDE SEQUENCE [LARGE SCALE GENOMIC DNA]</scope>
    <source>
        <strain evidence="3">JCM 4087</strain>
    </source>
</reference>